<protein>
    <recommendedName>
        <fullName evidence="1">VOC domain-containing protein</fullName>
    </recommendedName>
</protein>
<dbReference type="RefSeq" id="WP_126582747.1">
    <property type="nucleotide sequence ID" value="NZ_BIFR01000002.1"/>
</dbReference>
<organism evidence="2 3">
    <name type="scientific">Tengunoibacter tsumagoiensis</name>
    <dbReference type="NCBI Taxonomy" id="2014871"/>
    <lineage>
        <taxon>Bacteria</taxon>
        <taxon>Bacillati</taxon>
        <taxon>Chloroflexota</taxon>
        <taxon>Ktedonobacteria</taxon>
        <taxon>Ktedonobacterales</taxon>
        <taxon>Dictyobacteraceae</taxon>
        <taxon>Tengunoibacter</taxon>
    </lineage>
</organism>
<feature type="domain" description="VOC" evidence="1">
    <location>
        <begin position="7"/>
        <end position="133"/>
    </location>
</feature>
<dbReference type="AlphaFoldDB" id="A0A402A7Z6"/>
<dbReference type="CDD" id="cd06587">
    <property type="entry name" value="VOC"/>
    <property type="match status" value="1"/>
</dbReference>
<dbReference type="InterPro" id="IPR004360">
    <property type="entry name" value="Glyas_Fos-R_dOase_dom"/>
</dbReference>
<sequence length="135" mass="15089">MEPLTAGLTELILTVKDVKKSASFYRHALGLQVQGEISEEWAWFWTGAPGQSQRIGLHKGSLPYEIYSPNSSEQRWGSVHFSFAIPADRLEAAIAGVRLQGIEVRGPQYSEEQGTASYYFYDFDGNLIAFTSPRI</sequence>
<accession>A0A402A7Z6</accession>
<dbReference type="InterPro" id="IPR050383">
    <property type="entry name" value="GlyoxalaseI/FosfomycinResist"/>
</dbReference>
<dbReference type="Pfam" id="PF00903">
    <property type="entry name" value="Glyoxalase"/>
    <property type="match status" value="1"/>
</dbReference>
<dbReference type="PROSITE" id="PS51819">
    <property type="entry name" value="VOC"/>
    <property type="match status" value="1"/>
</dbReference>
<dbReference type="InterPro" id="IPR029068">
    <property type="entry name" value="Glyas_Bleomycin-R_OHBP_Dase"/>
</dbReference>
<dbReference type="EMBL" id="BIFR01000002">
    <property type="protein sequence ID" value="GCE15263.1"/>
    <property type="molecule type" value="Genomic_DNA"/>
</dbReference>
<name>A0A402A7Z6_9CHLR</name>
<gene>
    <name evidence="2" type="ORF">KTT_51220</name>
</gene>
<dbReference type="PANTHER" id="PTHR21366">
    <property type="entry name" value="GLYOXALASE FAMILY PROTEIN"/>
    <property type="match status" value="1"/>
</dbReference>
<dbReference type="InterPro" id="IPR037523">
    <property type="entry name" value="VOC_core"/>
</dbReference>
<keyword evidence="3" id="KW-1185">Reference proteome</keyword>
<dbReference type="Gene3D" id="3.10.180.10">
    <property type="entry name" value="2,3-Dihydroxybiphenyl 1,2-Dioxygenase, domain 1"/>
    <property type="match status" value="1"/>
</dbReference>
<evidence type="ECO:0000313" key="2">
    <source>
        <dbReference type="EMBL" id="GCE15263.1"/>
    </source>
</evidence>
<dbReference type="SUPFAM" id="SSF54593">
    <property type="entry name" value="Glyoxalase/Bleomycin resistance protein/Dihydroxybiphenyl dioxygenase"/>
    <property type="match status" value="1"/>
</dbReference>
<evidence type="ECO:0000313" key="3">
    <source>
        <dbReference type="Proteomes" id="UP000287352"/>
    </source>
</evidence>
<dbReference type="OrthoDB" id="192739at2"/>
<comment type="caution">
    <text evidence="2">The sequence shown here is derived from an EMBL/GenBank/DDBJ whole genome shotgun (WGS) entry which is preliminary data.</text>
</comment>
<reference evidence="3" key="1">
    <citation type="submission" date="2018-12" db="EMBL/GenBank/DDBJ databases">
        <title>Tengunoibacter tsumagoiensis gen. nov., sp. nov., Dictyobacter kobayashii sp. nov., D. alpinus sp. nov., and D. joshuensis sp. nov. and description of Dictyobacteraceae fam. nov. within the order Ktedonobacterales isolated from Tengu-no-mugimeshi.</title>
        <authorList>
            <person name="Wang C.M."/>
            <person name="Zheng Y."/>
            <person name="Sakai Y."/>
            <person name="Toyoda A."/>
            <person name="Minakuchi Y."/>
            <person name="Abe K."/>
            <person name="Yokota A."/>
            <person name="Yabe S."/>
        </authorList>
    </citation>
    <scope>NUCLEOTIDE SEQUENCE [LARGE SCALE GENOMIC DNA]</scope>
    <source>
        <strain evidence="3">Uno3</strain>
    </source>
</reference>
<dbReference type="Proteomes" id="UP000287352">
    <property type="component" value="Unassembled WGS sequence"/>
</dbReference>
<proteinExistence type="predicted"/>
<evidence type="ECO:0000259" key="1">
    <source>
        <dbReference type="PROSITE" id="PS51819"/>
    </source>
</evidence>